<evidence type="ECO:0000313" key="1">
    <source>
        <dbReference type="EMBL" id="ONM11156.1"/>
    </source>
</evidence>
<dbReference type="ExpressionAtlas" id="A0A1D6LAJ1">
    <property type="expression patterns" value="baseline and differential"/>
</dbReference>
<dbReference type="PANTHER" id="PTHR31343:SF44">
    <property type="entry name" value="DUF789 FAMILY PROTEIN"/>
    <property type="match status" value="1"/>
</dbReference>
<sequence>MDTSSESSIENDVERLRVSSLLEGTHRLENGGVRSDDGKGDASSSFPIFEYMERDPPYGREPLTDKASTLAHRFPALKTFKSCDLLPSSWMSVAWYVSIVVIFCSLDFYLHFLNDATSDFTSVACRVLTLIVLADCDPPTPACPGFGGINRCTAASGKLSLPTFGLAPYKFRASIWIPDGTQEQDRVTSLMQEADSWLRRIRVDHPDFRFFVSRSSTMWR</sequence>
<accession>A0A1D6LAJ1</accession>
<gene>
    <name evidence="1" type="ORF">ZEAMMB73_Zm00001d034752</name>
</gene>
<dbReference type="AlphaFoldDB" id="A0A1D6LAJ1"/>
<dbReference type="EMBL" id="CM007647">
    <property type="protein sequence ID" value="ONM11156.1"/>
    <property type="molecule type" value="Genomic_DNA"/>
</dbReference>
<protein>
    <submittedName>
        <fullName evidence="1">Uncharacterized protein</fullName>
    </submittedName>
</protein>
<dbReference type="Pfam" id="PF05623">
    <property type="entry name" value="DUF789"/>
    <property type="match status" value="2"/>
</dbReference>
<name>A0A1D6LAJ1_MAIZE</name>
<dbReference type="InterPro" id="IPR008507">
    <property type="entry name" value="DUF789"/>
</dbReference>
<dbReference type="PANTHER" id="PTHR31343">
    <property type="entry name" value="T15D22.8"/>
    <property type="match status" value="1"/>
</dbReference>
<reference evidence="1" key="1">
    <citation type="submission" date="2015-12" db="EMBL/GenBank/DDBJ databases">
        <title>Update maize B73 reference genome by single molecule sequencing technologies.</title>
        <authorList>
            <consortium name="Maize Genome Sequencing Project"/>
            <person name="Ware D."/>
        </authorList>
    </citation>
    <scope>NUCLEOTIDE SEQUENCE [LARGE SCALE GENOMIC DNA]</scope>
    <source>
        <tissue evidence="1">Seedling</tissue>
    </source>
</reference>
<organism evidence="1">
    <name type="scientific">Zea mays</name>
    <name type="common">Maize</name>
    <dbReference type="NCBI Taxonomy" id="4577"/>
    <lineage>
        <taxon>Eukaryota</taxon>
        <taxon>Viridiplantae</taxon>
        <taxon>Streptophyta</taxon>
        <taxon>Embryophyta</taxon>
        <taxon>Tracheophyta</taxon>
        <taxon>Spermatophyta</taxon>
        <taxon>Magnoliopsida</taxon>
        <taxon>Liliopsida</taxon>
        <taxon>Poales</taxon>
        <taxon>Poaceae</taxon>
        <taxon>PACMAD clade</taxon>
        <taxon>Panicoideae</taxon>
        <taxon>Andropogonodae</taxon>
        <taxon>Andropogoneae</taxon>
        <taxon>Tripsacinae</taxon>
        <taxon>Zea</taxon>
    </lineage>
</organism>
<proteinExistence type="predicted"/>